<comment type="caution">
    <text evidence="1">The sequence shown here is derived from an EMBL/GenBank/DDBJ whole genome shotgun (WGS) entry which is preliminary data.</text>
</comment>
<reference evidence="1 2" key="1">
    <citation type="submission" date="2018-08" db="EMBL/GenBank/DDBJ databases">
        <title>A genome reference for cultivated species of the human gut microbiota.</title>
        <authorList>
            <person name="Zou Y."/>
            <person name="Xue W."/>
            <person name="Luo G."/>
        </authorList>
    </citation>
    <scope>NUCLEOTIDE SEQUENCE [LARGE SCALE GENOMIC DNA]</scope>
    <source>
        <strain evidence="1 2">AF12-50</strain>
    </source>
</reference>
<sequence length="56" mass="6255">MAGHQSPRHGCAGWDRLGIAVYSLQLIVYSLRLISWLFADNLQISCDFLGGFEEKA</sequence>
<protein>
    <submittedName>
        <fullName evidence="1">Non-structural protein NS-S</fullName>
    </submittedName>
</protein>
<proteinExistence type="predicted"/>
<evidence type="ECO:0000313" key="2">
    <source>
        <dbReference type="Proteomes" id="UP000283785"/>
    </source>
</evidence>
<dbReference type="AlphaFoldDB" id="A0AA92W5A5"/>
<dbReference type="Proteomes" id="UP000283785">
    <property type="component" value="Unassembled WGS sequence"/>
</dbReference>
<accession>A0AA92W5A5</accession>
<organism evidence="1 2">
    <name type="scientific">Segatella copri</name>
    <dbReference type="NCBI Taxonomy" id="165179"/>
    <lineage>
        <taxon>Bacteria</taxon>
        <taxon>Pseudomonadati</taxon>
        <taxon>Bacteroidota</taxon>
        <taxon>Bacteroidia</taxon>
        <taxon>Bacteroidales</taxon>
        <taxon>Prevotellaceae</taxon>
        <taxon>Segatella</taxon>
    </lineage>
</organism>
<name>A0AA92W5A5_9BACT</name>
<evidence type="ECO:0000313" key="1">
    <source>
        <dbReference type="EMBL" id="RGW39428.1"/>
    </source>
</evidence>
<dbReference type="EMBL" id="QSAG01000056">
    <property type="protein sequence ID" value="RGW39428.1"/>
    <property type="molecule type" value="Genomic_DNA"/>
</dbReference>
<gene>
    <name evidence="1" type="ORF">DWV76_15750</name>
</gene>